<reference evidence="2 3" key="1">
    <citation type="submission" date="2015-10" db="EMBL/GenBank/DDBJ databases">
        <title>Draft genome sequence of Streptomyces curacoi DSM 40107, type strain for the species Streptomyces curacoi.</title>
        <authorList>
            <person name="Ruckert C."/>
            <person name="Winkler A."/>
            <person name="Kalinowski J."/>
            <person name="Kampfer P."/>
            <person name="Glaeser S."/>
        </authorList>
    </citation>
    <scope>NUCLEOTIDE SEQUENCE [LARGE SCALE GENOMIC DNA]</scope>
    <source>
        <strain evidence="2 3">DSM 40107</strain>
    </source>
</reference>
<evidence type="ECO:0000313" key="2">
    <source>
        <dbReference type="EMBL" id="KUM75328.1"/>
    </source>
</evidence>
<organism evidence="2 3">
    <name type="scientific">Streptomyces curacoi</name>
    <dbReference type="NCBI Taxonomy" id="146536"/>
    <lineage>
        <taxon>Bacteria</taxon>
        <taxon>Bacillati</taxon>
        <taxon>Actinomycetota</taxon>
        <taxon>Actinomycetes</taxon>
        <taxon>Kitasatosporales</taxon>
        <taxon>Streptomycetaceae</taxon>
        <taxon>Streptomyces</taxon>
    </lineage>
</organism>
<dbReference type="EMBL" id="LMWJ01000011">
    <property type="protein sequence ID" value="KUM75328.1"/>
    <property type="molecule type" value="Genomic_DNA"/>
</dbReference>
<dbReference type="Proteomes" id="UP000054024">
    <property type="component" value="Unassembled WGS sequence"/>
</dbReference>
<name>A0A117P970_9ACTN</name>
<keyword evidence="3" id="KW-1185">Reference proteome</keyword>
<accession>A0A117P970</accession>
<feature type="region of interest" description="Disordered" evidence="1">
    <location>
        <begin position="194"/>
        <end position="215"/>
    </location>
</feature>
<sequence>MRVERPQRLVDLVLRHLRMQRGMSHQDEGTGTPGLDTEVGTEPFSALVQPGEIVDGLADGLVHLRRRHPGIAMPLDERTPEAHGAFEFDDMERPVAAYQRNVDLVPGHEPSLRRLAHEPPAEDPVLAVQRPLHVRLCRLAILDDRTQLLEPGGTPAQFGGLQQEPPLIVGGQQRQGFGRGDDLPGFGRRVRDIDPAVTDDPLQPQRDLGPTSRNDTASWAVFGGLEEQRVLTLRPEVLQELLDPGLGVGRQEFPTGVEQPLVHRLHRAAEEARVRLPPLPVPEQPVPVLEVVPQDASLRVLDRILHEPYDLPLADSHRGTPRLLQEP</sequence>
<comment type="caution">
    <text evidence="2">The sequence shown here is derived from an EMBL/GenBank/DDBJ whole genome shotgun (WGS) entry which is preliminary data.</text>
</comment>
<evidence type="ECO:0000313" key="3">
    <source>
        <dbReference type="Proteomes" id="UP000054024"/>
    </source>
</evidence>
<evidence type="ECO:0000256" key="1">
    <source>
        <dbReference type="SAM" id="MobiDB-lite"/>
    </source>
</evidence>
<dbReference type="AlphaFoldDB" id="A0A117P970"/>
<protein>
    <submittedName>
        <fullName evidence="2">Uncharacterized protein</fullName>
    </submittedName>
</protein>
<gene>
    <name evidence="2" type="ORF">AQI70_16515</name>
</gene>
<proteinExistence type="predicted"/>